<sequence length="340" mass="38405">MRCGSCGGGGLRGALRCTRPSLPQRWWCLTPRGTLHMAVRFVGNSGVPVANCYKRLGVDCAATTEEMKAAYRRRALECHPDVVNDEQKARAEVEFRAVSEAYDVLMDPQRRAEHDEALGLHRVAARRTASPVRDTPAAPSSASSKVSSTRRRKPFVRGDADRKFREAFHGMSIDQVIFQERLRQRQEKQNPHGATTSPSSHEESLRRVMVDAAERFSEKVRRQYGPSLLRYVRVQTELPGGPQPPPSDYMPFRPFHGRSVPEGVRAVPEPRMGPTSHVNDERVEFDGPATLTRRELPKHFPAVRGLDGSLMGRGEALRHLERERNAPYNMGKLYSYHRPY</sequence>
<dbReference type="EMBL" id="MKKU01000317">
    <property type="protein sequence ID" value="RNF15728.1"/>
    <property type="molecule type" value="Genomic_DNA"/>
</dbReference>
<protein>
    <submittedName>
        <fullName evidence="3">DnaJ chaperone protein</fullName>
    </submittedName>
</protein>
<dbReference type="InterPro" id="IPR001623">
    <property type="entry name" value="DnaJ_domain"/>
</dbReference>
<dbReference type="RefSeq" id="XP_029227576.1">
    <property type="nucleotide sequence ID" value="XM_029372311.1"/>
</dbReference>
<dbReference type="GeneID" id="40319023"/>
<evidence type="ECO:0000259" key="2">
    <source>
        <dbReference type="PROSITE" id="PS50076"/>
    </source>
</evidence>
<dbReference type="AlphaFoldDB" id="A0A422PDE2"/>
<organism evidence="3 4">
    <name type="scientific">Trypanosoma conorhini</name>
    <dbReference type="NCBI Taxonomy" id="83891"/>
    <lineage>
        <taxon>Eukaryota</taxon>
        <taxon>Discoba</taxon>
        <taxon>Euglenozoa</taxon>
        <taxon>Kinetoplastea</taxon>
        <taxon>Metakinetoplastina</taxon>
        <taxon>Trypanosomatida</taxon>
        <taxon>Trypanosomatidae</taxon>
        <taxon>Trypanosoma</taxon>
    </lineage>
</organism>
<name>A0A422PDE2_9TRYP</name>
<comment type="caution">
    <text evidence="3">The sequence shown here is derived from an EMBL/GenBank/DDBJ whole genome shotgun (WGS) entry which is preliminary data.</text>
</comment>
<accession>A0A422PDE2</accession>
<feature type="compositionally biased region" description="Low complexity" evidence="1">
    <location>
        <begin position="135"/>
        <end position="147"/>
    </location>
</feature>
<dbReference type="Pfam" id="PF00226">
    <property type="entry name" value="DnaJ"/>
    <property type="match status" value="1"/>
</dbReference>
<gene>
    <name evidence="3" type="ORF">Tco025E_05412</name>
</gene>
<keyword evidence="4" id="KW-1185">Reference proteome</keyword>
<feature type="region of interest" description="Disordered" evidence="1">
    <location>
        <begin position="124"/>
        <end position="157"/>
    </location>
</feature>
<dbReference type="PANTHER" id="PTHR24074">
    <property type="entry name" value="CO-CHAPERONE PROTEIN DJLA"/>
    <property type="match status" value="1"/>
</dbReference>
<dbReference type="InterPro" id="IPR050817">
    <property type="entry name" value="DjlA_DnaK_co-chaperone"/>
</dbReference>
<dbReference type="Proteomes" id="UP000284403">
    <property type="component" value="Unassembled WGS sequence"/>
</dbReference>
<dbReference type="Gene3D" id="1.10.287.110">
    <property type="entry name" value="DnaJ domain"/>
    <property type="match status" value="1"/>
</dbReference>
<evidence type="ECO:0000256" key="1">
    <source>
        <dbReference type="SAM" id="MobiDB-lite"/>
    </source>
</evidence>
<reference evidence="3 4" key="1">
    <citation type="journal article" date="2018" name="BMC Genomics">
        <title>Genomic comparison of Trypanosoma conorhini and Trypanosoma rangeli to Trypanosoma cruzi strains of high and low virulence.</title>
        <authorList>
            <person name="Bradwell K.R."/>
            <person name="Koparde V.N."/>
            <person name="Matveyev A.V."/>
            <person name="Serrano M.G."/>
            <person name="Alves J.M."/>
            <person name="Parikh H."/>
            <person name="Huang B."/>
            <person name="Lee V."/>
            <person name="Espinosa-Alvarez O."/>
            <person name="Ortiz P.A."/>
            <person name="Costa-Martins A.G."/>
            <person name="Teixeira M.M."/>
            <person name="Buck G.A."/>
        </authorList>
    </citation>
    <scope>NUCLEOTIDE SEQUENCE [LARGE SCALE GENOMIC DNA]</scope>
    <source>
        <strain evidence="3 4">025E</strain>
    </source>
</reference>
<dbReference type="PROSITE" id="PS50076">
    <property type="entry name" value="DNAJ_2"/>
    <property type="match status" value="1"/>
</dbReference>
<evidence type="ECO:0000313" key="3">
    <source>
        <dbReference type="EMBL" id="RNF15728.1"/>
    </source>
</evidence>
<proteinExistence type="predicted"/>
<feature type="region of interest" description="Disordered" evidence="1">
    <location>
        <begin position="184"/>
        <end position="206"/>
    </location>
</feature>
<dbReference type="OrthoDB" id="445556at2759"/>
<dbReference type="SUPFAM" id="SSF46565">
    <property type="entry name" value="Chaperone J-domain"/>
    <property type="match status" value="1"/>
</dbReference>
<feature type="domain" description="J" evidence="2">
    <location>
        <begin position="51"/>
        <end position="118"/>
    </location>
</feature>
<dbReference type="InterPro" id="IPR036869">
    <property type="entry name" value="J_dom_sf"/>
</dbReference>
<dbReference type="SMART" id="SM00271">
    <property type="entry name" value="DnaJ"/>
    <property type="match status" value="1"/>
</dbReference>
<dbReference type="CDD" id="cd06257">
    <property type="entry name" value="DnaJ"/>
    <property type="match status" value="1"/>
</dbReference>
<evidence type="ECO:0000313" key="4">
    <source>
        <dbReference type="Proteomes" id="UP000284403"/>
    </source>
</evidence>
<dbReference type="PRINTS" id="PR00625">
    <property type="entry name" value="JDOMAIN"/>
</dbReference>